<reference evidence="3 4" key="1">
    <citation type="journal article" date="2007" name="Science">
        <title>The Chlamydomonas genome reveals the evolution of key animal and plant functions.</title>
        <authorList>
            <person name="Merchant S.S."/>
            <person name="Prochnik S.E."/>
            <person name="Vallon O."/>
            <person name="Harris E.H."/>
            <person name="Karpowicz S.J."/>
            <person name="Witman G.B."/>
            <person name="Terry A."/>
            <person name="Salamov A."/>
            <person name="Fritz-Laylin L.K."/>
            <person name="Marechal-Drouard L."/>
            <person name="Marshall W.F."/>
            <person name="Qu L.H."/>
            <person name="Nelson D.R."/>
            <person name="Sanderfoot A.A."/>
            <person name="Spalding M.H."/>
            <person name="Kapitonov V.V."/>
            <person name="Ren Q."/>
            <person name="Ferris P."/>
            <person name="Lindquist E."/>
            <person name="Shapiro H."/>
            <person name="Lucas S.M."/>
            <person name="Grimwood J."/>
            <person name="Schmutz J."/>
            <person name="Cardol P."/>
            <person name="Cerutti H."/>
            <person name="Chanfreau G."/>
            <person name="Chen C.L."/>
            <person name="Cognat V."/>
            <person name="Croft M.T."/>
            <person name="Dent R."/>
            <person name="Dutcher S."/>
            <person name="Fernandez E."/>
            <person name="Fukuzawa H."/>
            <person name="Gonzalez-Ballester D."/>
            <person name="Gonzalez-Halphen D."/>
            <person name="Hallmann A."/>
            <person name="Hanikenne M."/>
            <person name="Hippler M."/>
            <person name="Inwood W."/>
            <person name="Jabbari K."/>
            <person name="Kalanon M."/>
            <person name="Kuras R."/>
            <person name="Lefebvre P.A."/>
            <person name="Lemaire S.D."/>
            <person name="Lobanov A.V."/>
            <person name="Lohr M."/>
            <person name="Manuell A."/>
            <person name="Meier I."/>
            <person name="Mets L."/>
            <person name="Mittag M."/>
            <person name="Mittelmeier T."/>
            <person name="Moroney J.V."/>
            <person name="Moseley J."/>
            <person name="Napoli C."/>
            <person name="Nedelcu A.M."/>
            <person name="Niyogi K."/>
            <person name="Novoselov S.V."/>
            <person name="Paulsen I.T."/>
            <person name="Pazour G."/>
            <person name="Purton S."/>
            <person name="Ral J.P."/>
            <person name="Riano-Pachon D.M."/>
            <person name="Riekhof W."/>
            <person name="Rymarquis L."/>
            <person name="Schroda M."/>
            <person name="Stern D."/>
            <person name="Umen J."/>
            <person name="Willows R."/>
            <person name="Wilson N."/>
            <person name="Zimmer S.L."/>
            <person name="Allmer J."/>
            <person name="Balk J."/>
            <person name="Bisova K."/>
            <person name="Chen C.J."/>
            <person name="Elias M."/>
            <person name="Gendler K."/>
            <person name="Hauser C."/>
            <person name="Lamb M.R."/>
            <person name="Ledford H."/>
            <person name="Long J.C."/>
            <person name="Minagawa J."/>
            <person name="Page M.D."/>
            <person name="Pan J."/>
            <person name="Pootakham W."/>
            <person name="Roje S."/>
            <person name="Rose A."/>
            <person name="Stahlberg E."/>
            <person name="Terauchi A.M."/>
            <person name="Yang P."/>
            <person name="Ball S."/>
            <person name="Bowler C."/>
            <person name="Dieckmann C.L."/>
            <person name="Gladyshev V.N."/>
            <person name="Green P."/>
            <person name="Jorgensen R."/>
            <person name="Mayfield S."/>
            <person name="Mueller-Roeber B."/>
            <person name="Rajamani S."/>
            <person name="Sayre R.T."/>
            <person name="Brokstein P."/>
            <person name="Dubchak I."/>
            <person name="Goodstein D."/>
            <person name="Hornick L."/>
            <person name="Huang Y.W."/>
            <person name="Jhaveri J."/>
            <person name="Luo Y."/>
            <person name="Martinez D."/>
            <person name="Ngau W.C."/>
            <person name="Otillar B."/>
            <person name="Poliakov A."/>
            <person name="Porter A."/>
            <person name="Szajkowski L."/>
            <person name="Werner G."/>
            <person name="Zhou K."/>
            <person name="Grigoriev I.V."/>
            <person name="Rokhsar D.S."/>
            <person name="Grossman A.R."/>
        </authorList>
    </citation>
    <scope>NUCLEOTIDE SEQUENCE [LARGE SCALE GENOMIC DNA]</scope>
    <source>
        <strain evidence="4">CC-503</strain>
    </source>
</reference>
<keyword evidence="2" id="KW-0472">Membrane</keyword>
<feature type="compositionally biased region" description="Polar residues" evidence="1">
    <location>
        <begin position="1"/>
        <end position="14"/>
    </location>
</feature>
<proteinExistence type="predicted"/>
<keyword evidence="2" id="KW-0812">Transmembrane</keyword>
<feature type="transmembrane region" description="Helical" evidence="2">
    <location>
        <begin position="28"/>
        <end position="51"/>
    </location>
</feature>
<evidence type="ECO:0000313" key="4">
    <source>
        <dbReference type="Proteomes" id="UP000006906"/>
    </source>
</evidence>
<feature type="region of interest" description="Disordered" evidence="1">
    <location>
        <begin position="94"/>
        <end position="125"/>
    </location>
</feature>
<dbReference type="InParanoid" id="A8HV15"/>
<keyword evidence="2" id="KW-1133">Transmembrane helix</keyword>
<dbReference type="KEGG" id="cre:CHLRE_13g589000v5"/>
<dbReference type="Proteomes" id="UP000006906">
    <property type="component" value="Chromosome 13"/>
</dbReference>
<feature type="region of interest" description="Disordered" evidence="1">
    <location>
        <begin position="1"/>
        <end position="20"/>
    </location>
</feature>
<name>A8HV15_CHLRE</name>
<evidence type="ECO:0000256" key="2">
    <source>
        <dbReference type="SAM" id="Phobius"/>
    </source>
</evidence>
<gene>
    <name evidence="3" type="ORF">CHLRE_13g589000v5</name>
</gene>
<dbReference type="Gramene" id="PNW74195">
    <property type="protein sequence ID" value="PNW74195"/>
    <property type="gene ID" value="CHLRE_13g589000v5"/>
</dbReference>
<feature type="transmembrane region" description="Helical" evidence="2">
    <location>
        <begin position="63"/>
        <end position="83"/>
    </location>
</feature>
<keyword evidence="4" id="KW-1185">Reference proteome</keyword>
<accession>A8HV15</accession>
<organism evidence="3 4">
    <name type="scientific">Chlamydomonas reinhardtii</name>
    <name type="common">Chlamydomonas smithii</name>
    <dbReference type="NCBI Taxonomy" id="3055"/>
    <lineage>
        <taxon>Eukaryota</taxon>
        <taxon>Viridiplantae</taxon>
        <taxon>Chlorophyta</taxon>
        <taxon>core chlorophytes</taxon>
        <taxon>Chlorophyceae</taxon>
        <taxon>CS clade</taxon>
        <taxon>Chlamydomonadales</taxon>
        <taxon>Chlamydomonadaceae</taxon>
        <taxon>Chlamydomonas</taxon>
    </lineage>
</organism>
<evidence type="ECO:0000313" key="3">
    <source>
        <dbReference type="EMBL" id="PNW74195.1"/>
    </source>
</evidence>
<dbReference type="OrthoDB" id="10326874at2759"/>
<protein>
    <submittedName>
        <fullName evidence="3">Uncharacterized protein</fullName>
    </submittedName>
</protein>
<sequence length="125" mass="13711">MAPSSKNTSATNAPLVTKRQESRKQWQGVGYSCLAFSLGCFGLSQFFLPTILDPGTKPEQQRLYSSLAVAWCVFVLSLIRSFIWQSDKVAAPGQEQVASDGKQAAVEEEEDSNKKGAATRRPRRA</sequence>
<dbReference type="GeneID" id="5719467"/>
<dbReference type="EMBL" id="CM008974">
    <property type="protein sequence ID" value="PNW74195.1"/>
    <property type="molecule type" value="Genomic_DNA"/>
</dbReference>
<dbReference type="AlphaFoldDB" id="A8HV15"/>
<dbReference type="RefSeq" id="XP_001693642.1">
    <property type="nucleotide sequence ID" value="XM_001693590.2"/>
</dbReference>
<dbReference type="HOGENOM" id="CLU_1995862_0_0_1"/>
<evidence type="ECO:0000256" key="1">
    <source>
        <dbReference type="SAM" id="MobiDB-lite"/>
    </source>
</evidence>
<dbReference type="PaxDb" id="3055-EDP08896"/>